<feature type="region of interest" description="Disordered" evidence="1">
    <location>
        <begin position="349"/>
        <end position="457"/>
    </location>
</feature>
<keyword evidence="2" id="KW-0812">Transmembrane</keyword>
<evidence type="ECO:0000256" key="1">
    <source>
        <dbReference type="SAM" id="MobiDB-lite"/>
    </source>
</evidence>
<dbReference type="STRING" id="181874.A0A409W9D9"/>
<feature type="compositionally biased region" description="Polar residues" evidence="1">
    <location>
        <begin position="373"/>
        <end position="386"/>
    </location>
</feature>
<evidence type="ECO:0000256" key="2">
    <source>
        <dbReference type="SAM" id="Phobius"/>
    </source>
</evidence>
<gene>
    <name evidence="3" type="ORF">CVT24_010064</name>
</gene>
<evidence type="ECO:0008006" key="5">
    <source>
        <dbReference type="Google" id="ProtNLM"/>
    </source>
</evidence>
<reference evidence="3 4" key="1">
    <citation type="journal article" date="2018" name="Evol. Lett.">
        <title>Horizontal gene cluster transfer increased hallucinogenic mushroom diversity.</title>
        <authorList>
            <person name="Reynolds H.T."/>
            <person name="Vijayakumar V."/>
            <person name="Gluck-Thaler E."/>
            <person name="Korotkin H.B."/>
            <person name="Matheny P.B."/>
            <person name="Slot J.C."/>
        </authorList>
    </citation>
    <scope>NUCLEOTIDE SEQUENCE [LARGE SCALE GENOMIC DNA]</scope>
    <source>
        <strain evidence="3 4">2629</strain>
    </source>
</reference>
<name>A0A409W9D9_9AGAR</name>
<feature type="region of interest" description="Disordered" evidence="1">
    <location>
        <begin position="470"/>
        <end position="490"/>
    </location>
</feature>
<keyword evidence="2" id="KW-0472">Membrane</keyword>
<keyword evidence="4" id="KW-1185">Reference proteome</keyword>
<accession>A0A409W9D9</accession>
<protein>
    <recommendedName>
        <fullName evidence="5">Transmembrane protein</fullName>
    </recommendedName>
</protein>
<keyword evidence="2" id="KW-1133">Transmembrane helix</keyword>
<feature type="compositionally biased region" description="Low complexity" evidence="1">
    <location>
        <begin position="406"/>
        <end position="421"/>
    </location>
</feature>
<sequence length="490" mass="53212">MALSRTAKVIVDDVDSRVQYSQQWFVDNTGKTNNLGNFGPTFGNTLHGVNTSASLKFDFIGTSITLFGTTDIRQHRGSADPTCECFIDGVSIGATNPFRFAENNWPLCGNETLADGAHTLTVNVNSRGQTFWVDYLAFTPSPIVSTANEIYQIQDTDPGIQYDSNWQSFATVTQLADQKGSSVSFSFFGSQLSWFGIIPGEPSLSQSPSLATYTIDGNLPATPFAIRSLPRGSSTLHNERLFQTPVLLNGLHTISVTYEGERGLTPLTLDYLLIQNGTGIPGAPTTLTASTTTTPTSSTLPPSTTPSSLGLASNNERRTNVAAIVGGLLGVFALLIICAILYRYFKNREKPSDTKSNSNKIQPFVQPPPMIQRQPTPDSRSLGSNRSPDDPFRTEAQDTVQDTIIVRQPQPRRNQRPVSRPVGERPRQVRQSMPPPNSPATAGPSSASDPTLAGSRLDEDVSYYGGYQTWAQNKALEAEASKGLNRDSYM</sequence>
<evidence type="ECO:0000313" key="3">
    <source>
        <dbReference type="EMBL" id="PPQ75109.1"/>
    </source>
</evidence>
<feature type="compositionally biased region" description="Basic and acidic residues" evidence="1">
    <location>
        <begin position="387"/>
        <end position="396"/>
    </location>
</feature>
<organism evidence="3 4">
    <name type="scientific">Panaeolus cyanescens</name>
    <dbReference type="NCBI Taxonomy" id="181874"/>
    <lineage>
        <taxon>Eukaryota</taxon>
        <taxon>Fungi</taxon>
        <taxon>Dikarya</taxon>
        <taxon>Basidiomycota</taxon>
        <taxon>Agaricomycotina</taxon>
        <taxon>Agaricomycetes</taxon>
        <taxon>Agaricomycetidae</taxon>
        <taxon>Agaricales</taxon>
        <taxon>Agaricineae</taxon>
        <taxon>Galeropsidaceae</taxon>
        <taxon>Panaeolus</taxon>
    </lineage>
</organism>
<feature type="transmembrane region" description="Helical" evidence="2">
    <location>
        <begin position="321"/>
        <end position="345"/>
    </location>
</feature>
<feature type="compositionally biased region" description="Polar residues" evidence="1">
    <location>
        <begin position="439"/>
        <end position="449"/>
    </location>
</feature>
<dbReference type="Gene3D" id="2.60.120.260">
    <property type="entry name" value="Galactose-binding domain-like"/>
    <property type="match status" value="2"/>
</dbReference>
<dbReference type="Proteomes" id="UP000284842">
    <property type="component" value="Unassembled WGS sequence"/>
</dbReference>
<feature type="region of interest" description="Disordered" evidence="1">
    <location>
        <begin position="284"/>
        <end position="312"/>
    </location>
</feature>
<evidence type="ECO:0000313" key="4">
    <source>
        <dbReference type="Proteomes" id="UP000284842"/>
    </source>
</evidence>
<dbReference type="OrthoDB" id="3052647at2759"/>
<dbReference type="InParanoid" id="A0A409W9D9"/>
<comment type="caution">
    <text evidence="3">The sequence shown here is derived from an EMBL/GenBank/DDBJ whole genome shotgun (WGS) entry which is preliminary data.</text>
</comment>
<dbReference type="AlphaFoldDB" id="A0A409W9D9"/>
<dbReference type="EMBL" id="NHTK01005700">
    <property type="protein sequence ID" value="PPQ75109.1"/>
    <property type="molecule type" value="Genomic_DNA"/>
</dbReference>
<proteinExistence type="predicted"/>